<organism evidence="8 9">
    <name type="scientific">Hortaea werneckii</name>
    <name type="common">Black yeast</name>
    <name type="synonym">Cladosporium werneckii</name>
    <dbReference type="NCBI Taxonomy" id="91943"/>
    <lineage>
        <taxon>Eukaryota</taxon>
        <taxon>Fungi</taxon>
        <taxon>Dikarya</taxon>
        <taxon>Ascomycota</taxon>
        <taxon>Pezizomycotina</taxon>
        <taxon>Dothideomycetes</taxon>
        <taxon>Dothideomycetidae</taxon>
        <taxon>Mycosphaerellales</taxon>
        <taxon>Teratosphaeriaceae</taxon>
        <taxon>Hortaea</taxon>
    </lineage>
</organism>
<accession>A0A3M6YKP3</accession>
<dbReference type="InterPro" id="IPR000467">
    <property type="entry name" value="G_patch_dom"/>
</dbReference>
<feature type="domain" description="RRM" evidence="6">
    <location>
        <begin position="158"/>
        <end position="252"/>
    </location>
</feature>
<dbReference type="SMART" id="SM00443">
    <property type="entry name" value="G_patch"/>
    <property type="match status" value="1"/>
</dbReference>
<feature type="compositionally biased region" description="Basic and acidic residues" evidence="5">
    <location>
        <begin position="507"/>
        <end position="520"/>
    </location>
</feature>
<dbReference type="PROSITE" id="PS50174">
    <property type="entry name" value="G_PATCH"/>
    <property type="match status" value="1"/>
</dbReference>
<dbReference type="InterPro" id="IPR035979">
    <property type="entry name" value="RBD_domain_sf"/>
</dbReference>
<evidence type="ECO:0000313" key="8">
    <source>
        <dbReference type="EMBL" id="RMY03442.1"/>
    </source>
</evidence>
<feature type="region of interest" description="Disordered" evidence="5">
    <location>
        <begin position="1"/>
        <end position="125"/>
    </location>
</feature>
<feature type="compositionally biased region" description="Basic and acidic residues" evidence="5">
    <location>
        <begin position="24"/>
        <end position="54"/>
    </location>
</feature>
<dbReference type="GO" id="GO:0005634">
    <property type="term" value="C:nucleus"/>
    <property type="evidence" value="ECO:0007669"/>
    <property type="project" value="UniProtKB-SubCell"/>
</dbReference>
<name>A0A3M6YKP3_HORWE</name>
<dbReference type="Pfam" id="PF01585">
    <property type="entry name" value="G-patch"/>
    <property type="match status" value="1"/>
</dbReference>
<comment type="subcellular location">
    <subcellularLocation>
        <location evidence="1">Nucleus</location>
    </subcellularLocation>
</comment>
<evidence type="ECO:0000256" key="1">
    <source>
        <dbReference type="ARBA" id="ARBA00004123"/>
    </source>
</evidence>
<dbReference type="EMBL" id="QWIM01003168">
    <property type="protein sequence ID" value="RMY03442.1"/>
    <property type="molecule type" value="Genomic_DNA"/>
</dbReference>
<feature type="compositionally biased region" description="Low complexity" evidence="5">
    <location>
        <begin position="537"/>
        <end position="547"/>
    </location>
</feature>
<dbReference type="AlphaFoldDB" id="A0A3M6YKP3"/>
<evidence type="ECO:0000259" key="6">
    <source>
        <dbReference type="PROSITE" id="PS50102"/>
    </source>
</evidence>
<feature type="region of interest" description="Disordered" evidence="5">
    <location>
        <begin position="597"/>
        <end position="618"/>
    </location>
</feature>
<comment type="caution">
    <text evidence="8">The sequence shown here is derived from an EMBL/GenBank/DDBJ whole genome shotgun (WGS) entry which is preliminary data.</text>
</comment>
<evidence type="ECO:0000256" key="3">
    <source>
        <dbReference type="ARBA" id="ARBA00023242"/>
    </source>
</evidence>
<proteinExistence type="predicted"/>
<evidence type="ECO:0008006" key="10">
    <source>
        <dbReference type="Google" id="ProtNLM"/>
    </source>
</evidence>
<dbReference type="GO" id="GO:0000398">
    <property type="term" value="P:mRNA splicing, via spliceosome"/>
    <property type="evidence" value="ECO:0007669"/>
    <property type="project" value="TreeGrafter"/>
</dbReference>
<reference evidence="8 9" key="1">
    <citation type="journal article" date="2018" name="BMC Genomics">
        <title>Genomic evidence for intraspecific hybridization in a clonal and extremely halotolerant yeast.</title>
        <authorList>
            <person name="Gostincar C."/>
            <person name="Stajich J.E."/>
            <person name="Zupancic J."/>
            <person name="Zalar P."/>
            <person name="Gunde-Cimerman N."/>
        </authorList>
    </citation>
    <scope>NUCLEOTIDE SEQUENCE [LARGE SCALE GENOMIC DNA]</scope>
    <source>
        <strain evidence="8 9">EXF-6651</strain>
    </source>
</reference>
<keyword evidence="2 4" id="KW-0694">RNA-binding</keyword>
<feature type="compositionally biased region" description="Basic and acidic residues" evidence="5">
    <location>
        <begin position="90"/>
        <end position="118"/>
    </location>
</feature>
<dbReference type="GO" id="GO:0003723">
    <property type="term" value="F:RNA binding"/>
    <property type="evidence" value="ECO:0007669"/>
    <property type="project" value="UniProtKB-UniRule"/>
</dbReference>
<evidence type="ECO:0000259" key="7">
    <source>
        <dbReference type="PROSITE" id="PS50174"/>
    </source>
</evidence>
<feature type="domain" description="G-patch" evidence="7">
    <location>
        <begin position="555"/>
        <end position="601"/>
    </location>
</feature>
<dbReference type="VEuPathDB" id="FungiDB:BTJ68_13617"/>
<evidence type="ECO:0000313" key="9">
    <source>
        <dbReference type="Proteomes" id="UP000276864"/>
    </source>
</evidence>
<protein>
    <recommendedName>
        <fullName evidence="10">G-patch domain-containing protein</fullName>
    </recommendedName>
</protein>
<evidence type="ECO:0000256" key="4">
    <source>
        <dbReference type="PROSITE-ProRule" id="PRU00176"/>
    </source>
</evidence>
<feature type="region of interest" description="Disordered" evidence="5">
    <location>
        <begin position="473"/>
        <end position="560"/>
    </location>
</feature>
<feature type="compositionally biased region" description="Basic and acidic residues" evidence="5">
    <location>
        <begin position="599"/>
        <end position="618"/>
    </location>
</feature>
<feature type="compositionally biased region" description="Polar residues" evidence="5">
    <location>
        <begin position="384"/>
        <end position="394"/>
    </location>
</feature>
<dbReference type="SUPFAM" id="SSF54928">
    <property type="entry name" value="RNA-binding domain, RBD"/>
    <property type="match status" value="1"/>
</dbReference>
<feature type="compositionally biased region" description="Polar residues" evidence="5">
    <location>
        <begin position="523"/>
        <end position="533"/>
    </location>
</feature>
<feature type="compositionally biased region" description="Basic and acidic residues" evidence="5">
    <location>
        <begin position="360"/>
        <end position="381"/>
    </location>
</feature>
<dbReference type="InterPro" id="IPR000504">
    <property type="entry name" value="RRM_dom"/>
</dbReference>
<evidence type="ECO:0000256" key="2">
    <source>
        <dbReference type="ARBA" id="ARBA00022884"/>
    </source>
</evidence>
<dbReference type="Gene3D" id="3.30.70.330">
    <property type="match status" value="1"/>
</dbReference>
<feature type="compositionally biased region" description="Polar residues" evidence="5">
    <location>
        <begin position="479"/>
        <end position="500"/>
    </location>
</feature>
<evidence type="ECO:0000256" key="5">
    <source>
        <dbReference type="SAM" id="MobiDB-lite"/>
    </source>
</evidence>
<feature type="compositionally biased region" description="Low complexity" evidence="5">
    <location>
        <begin position="340"/>
        <end position="350"/>
    </location>
</feature>
<keyword evidence="3" id="KW-0539">Nucleus</keyword>
<dbReference type="Proteomes" id="UP000276864">
    <property type="component" value="Unassembled WGS sequence"/>
</dbReference>
<sequence length="646" mass="71426">MGDNYRPRRSPPFPPRYGGGWQNDYDRPPRGAYRDASASRERRISSDFYDERRPRPSSSRSSDNSPLEYDETSGFKIRGRTDPGMNDGGGYRDRDAPPAYRNESRGFRRRYDSRDPPYRRPYRGPHYEEIPAYSEEPLYAEPPNRGENDISTDGRPLRLLLLRGLKESTSEDLLAKGLRKLDISEDSKHGAAPGSLRRVMLIRDRVSSKCVGFGFAEYHSIPAATAALAKAEELGEKFTISSKIVEVNFPHLSVFPRADFGEISETADKWTVVMPATGSRHRYHDERYYPSELLVNEIPPNRGLEGSQEKPESQAQSSARGTPEVKDKSSTVAGKKRKAPSSSTSSTAPAFLQHWQNKAAELRSEDEKAAAERERGREAKRQQIPASGINTITPSKGDPPAEEAVQTTQPLPESSPPPQVQTFSIDTKEKKCCYLCLGQFQTSEGLQRHLRESEKHAGNLQNDAEKVKGYERLKKAGVSETSTVKMPTPSATEATRSAPSATPEDVSQYRDRAAERRREQAQTGIKENVSFSLKGNKASAPKKSSPAAPEPSKPTYGKGMNLLQKAGWSAGQGLGSQGEGMAAPIDQAVYAAGVGLGHESSKKGDAVEEAEKMTKGDRGGFLEATKRVARERYDRMNWSLRSYCSG</sequence>
<gene>
    <name evidence="8" type="ORF">D0866_15498</name>
</gene>
<dbReference type="PANTHER" id="PTHR13948">
    <property type="entry name" value="RNA-BINDING PROTEIN"/>
    <property type="match status" value="1"/>
</dbReference>
<dbReference type="InterPro" id="IPR012677">
    <property type="entry name" value="Nucleotide-bd_a/b_plait_sf"/>
</dbReference>
<dbReference type="PROSITE" id="PS50102">
    <property type="entry name" value="RRM"/>
    <property type="match status" value="1"/>
</dbReference>
<feature type="region of interest" description="Disordered" evidence="5">
    <location>
        <begin position="297"/>
        <end position="422"/>
    </location>
</feature>
<dbReference type="PANTHER" id="PTHR13948:SF3">
    <property type="entry name" value="FI21118P1"/>
    <property type="match status" value="1"/>
</dbReference>